<sequence length="822" mass="90570">MSETPTPNANGNYKRITRRKGACGNCRARKVRCDGASTCGQCVKSHLHCTYTSTSSSHQNHRPRTSSSVSRNSGATPSTTQLGPLSGTSTPGLTYAGSCFDSPGLSALGGSRGNTLSTTQSPQQWLKGKEDYFGTDWIDPEILDIAVGSLGSVGQQSVDFNFNNPDLPLPVDEPFQDEEGINAEFDIGLKTPVSLKAVEFGVDLDWTRTWTEDMCKWHSQALELSKRLWMKARTMPKDSHDLDGDECLPPYAHQDTTQFIDGSFPPCLSSHLTGRAYQIYCSYPNFVTRSYIDSLLVDMVISPNTVDRAACALFNAVLAIGCRVLAQKDCPYDSGIQTNPLPQSSRYFARALRCRDALMNGQATMVKLQALVTMTLYMRHSRNISLTRFLLSQAIHMVQEVTLSAPTTPLVPSGHNHQTEIEGIFWLLYSIEKPFTLRTGGHTMIDDNMIAYTAPTKRRASISSTLSDYTGWDLLHYRYARLCSVIIKTLYTQSSKELTACSLIDIIARLNTMLESWRMSIPPGYRPEIRIQSSTNSTNNSELGKQQIKTPRAWDSCIQNDIFLKYAEAAFAIHRWGVVIEESRLGSDLSLKEKYEESGRMCVEVAKGVLRMVGRLRVANDAGDVGWHHIALPALSTTVLSMTVSKPHSNSTFPSSFSSPSATSYLPYLGMACGYFGRLSTTTSSPYSPSPIPDLFPEVAEILSMARGALIFTPTEEKQNSTGSQARRMAESGSCADLPGPKTSDFSGFEFSKNQSTRDNIEVSDDTPRACEEGIQRAGVAKGDLGTAFDTLDWVFPTPDLHEGVFDLEGSDIDIDMGWFHN</sequence>
<dbReference type="CDD" id="cd12148">
    <property type="entry name" value="fungal_TF_MHR"/>
    <property type="match status" value="1"/>
</dbReference>
<evidence type="ECO:0000256" key="2">
    <source>
        <dbReference type="ARBA" id="ARBA00023015"/>
    </source>
</evidence>
<evidence type="ECO:0000313" key="8">
    <source>
        <dbReference type="EMBL" id="KAF2196663.1"/>
    </source>
</evidence>
<keyword evidence="4" id="KW-0804">Transcription</keyword>
<accession>A0A9P4JHL6</accession>
<evidence type="ECO:0000259" key="7">
    <source>
        <dbReference type="PROSITE" id="PS50048"/>
    </source>
</evidence>
<dbReference type="OrthoDB" id="39175at2759"/>
<dbReference type="Pfam" id="PF00172">
    <property type="entry name" value="Zn_clus"/>
    <property type="match status" value="1"/>
</dbReference>
<dbReference type="SMART" id="SM00066">
    <property type="entry name" value="GAL4"/>
    <property type="match status" value="1"/>
</dbReference>
<name>A0A9P4JHL6_9PLEO</name>
<keyword evidence="5" id="KW-0539">Nucleus</keyword>
<proteinExistence type="predicted"/>
<dbReference type="InterPro" id="IPR050987">
    <property type="entry name" value="AtrR-like"/>
</dbReference>
<dbReference type="PROSITE" id="PS00463">
    <property type="entry name" value="ZN2_CY6_FUNGAL_1"/>
    <property type="match status" value="1"/>
</dbReference>
<dbReference type="GO" id="GO:0005634">
    <property type="term" value="C:nucleus"/>
    <property type="evidence" value="ECO:0007669"/>
    <property type="project" value="UniProtKB-SubCell"/>
</dbReference>
<evidence type="ECO:0000256" key="4">
    <source>
        <dbReference type="ARBA" id="ARBA00023163"/>
    </source>
</evidence>
<dbReference type="GO" id="GO:0003677">
    <property type="term" value="F:DNA binding"/>
    <property type="evidence" value="ECO:0007669"/>
    <property type="project" value="UniProtKB-KW"/>
</dbReference>
<comment type="caution">
    <text evidence="8">The sequence shown here is derived from an EMBL/GenBank/DDBJ whole genome shotgun (WGS) entry which is preliminary data.</text>
</comment>
<dbReference type="CDD" id="cd00067">
    <property type="entry name" value="GAL4"/>
    <property type="match status" value="1"/>
</dbReference>
<dbReference type="AlphaFoldDB" id="A0A9P4JHL6"/>
<dbReference type="InterPro" id="IPR036864">
    <property type="entry name" value="Zn2-C6_fun-type_DNA-bd_sf"/>
</dbReference>
<keyword evidence="3" id="KW-0238">DNA-binding</keyword>
<dbReference type="InterPro" id="IPR001138">
    <property type="entry name" value="Zn2Cys6_DnaBD"/>
</dbReference>
<dbReference type="SUPFAM" id="SSF57701">
    <property type="entry name" value="Zn2/Cys6 DNA-binding domain"/>
    <property type="match status" value="1"/>
</dbReference>
<evidence type="ECO:0000313" key="9">
    <source>
        <dbReference type="Proteomes" id="UP000799536"/>
    </source>
</evidence>
<dbReference type="Gene3D" id="4.10.240.10">
    <property type="entry name" value="Zn(2)-C6 fungal-type DNA-binding domain"/>
    <property type="match status" value="1"/>
</dbReference>
<keyword evidence="2" id="KW-0805">Transcription regulation</keyword>
<comment type="subcellular location">
    <subcellularLocation>
        <location evidence="1">Nucleus</location>
    </subcellularLocation>
</comment>
<evidence type="ECO:0000256" key="1">
    <source>
        <dbReference type="ARBA" id="ARBA00004123"/>
    </source>
</evidence>
<feature type="region of interest" description="Disordered" evidence="6">
    <location>
        <begin position="715"/>
        <end position="767"/>
    </location>
</feature>
<dbReference type="PANTHER" id="PTHR46910:SF37">
    <property type="entry name" value="ZN(II)2CYS6 TRANSCRIPTION FACTOR (EUROFUNG)"/>
    <property type="match status" value="1"/>
</dbReference>
<evidence type="ECO:0000256" key="6">
    <source>
        <dbReference type="SAM" id="MobiDB-lite"/>
    </source>
</evidence>
<dbReference type="Proteomes" id="UP000799536">
    <property type="component" value="Unassembled WGS sequence"/>
</dbReference>
<keyword evidence="9" id="KW-1185">Reference proteome</keyword>
<dbReference type="GO" id="GO:0000981">
    <property type="term" value="F:DNA-binding transcription factor activity, RNA polymerase II-specific"/>
    <property type="evidence" value="ECO:0007669"/>
    <property type="project" value="InterPro"/>
</dbReference>
<organism evidence="8 9">
    <name type="scientific">Delitschia confertaspora ATCC 74209</name>
    <dbReference type="NCBI Taxonomy" id="1513339"/>
    <lineage>
        <taxon>Eukaryota</taxon>
        <taxon>Fungi</taxon>
        <taxon>Dikarya</taxon>
        <taxon>Ascomycota</taxon>
        <taxon>Pezizomycotina</taxon>
        <taxon>Dothideomycetes</taxon>
        <taxon>Pleosporomycetidae</taxon>
        <taxon>Pleosporales</taxon>
        <taxon>Delitschiaceae</taxon>
        <taxon>Delitschia</taxon>
    </lineage>
</organism>
<feature type="compositionally biased region" description="Polar residues" evidence="6">
    <location>
        <begin position="65"/>
        <end position="87"/>
    </location>
</feature>
<dbReference type="PROSITE" id="PS50048">
    <property type="entry name" value="ZN2_CY6_FUNGAL_2"/>
    <property type="match status" value="1"/>
</dbReference>
<feature type="region of interest" description="Disordered" evidence="6">
    <location>
        <begin position="52"/>
        <end position="87"/>
    </location>
</feature>
<protein>
    <recommendedName>
        <fullName evidence="7">Zn(2)-C6 fungal-type domain-containing protein</fullName>
    </recommendedName>
</protein>
<gene>
    <name evidence="8" type="ORF">GQ43DRAFT_435816</name>
</gene>
<reference evidence="8" key="1">
    <citation type="journal article" date="2020" name="Stud. Mycol.">
        <title>101 Dothideomycetes genomes: a test case for predicting lifestyles and emergence of pathogens.</title>
        <authorList>
            <person name="Haridas S."/>
            <person name="Albert R."/>
            <person name="Binder M."/>
            <person name="Bloem J."/>
            <person name="Labutti K."/>
            <person name="Salamov A."/>
            <person name="Andreopoulos B."/>
            <person name="Baker S."/>
            <person name="Barry K."/>
            <person name="Bills G."/>
            <person name="Bluhm B."/>
            <person name="Cannon C."/>
            <person name="Castanera R."/>
            <person name="Culley D."/>
            <person name="Daum C."/>
            <person name="Ezra D."/>
            <person name="Gonzalez J."/>
            <person name="Henrissat B."/>
            <person name="Kuo A."/>
            <person name="Liang C."/>
            <person name="Lipzen A."/>
            <person name="Lutzoni F."/>
            <person name="Magnuson J."/>
            <person name="Mondo S."/>
            <person name="Nolan M."/>
            <person name="Ohm R."/>
            <person name="Pangilinan J."/>
            <person name="Park H.-J."/>
            <person name="Ramirez L."/>
            <person name="Alfaro M."/>
            <person name="Sun H."/>
            <person name="Tritt A."/>
            <person name="Yoshinaga Y."/>
            <person name="Zwiers L.-H."/>
            <person name="Turgeon B."/>
            <person name="Goodwin S."/>
            <person name="Spatafora J."/>
            <person name="Crous P."/>
            <person name="Grigoriev I."/>
        </authorList>
    </citation>
    <scope>NUCLEOTIDE SEQUENCE</scope>
    <source>
        <strain evidence="8">ATCC 74209</strain>
    </source>
</reference>
<dbReference type="PANTHER" id="PTHR46910">
    <property type="entry name" value="TRANSCRIPTION FACTOR PDR1"/>
    <property type="match status" value="1"/>
</dbReference>
<dbReference type="GO" id="GO:0008270">
    <property type="term" value="F:zinc ion binding"/>
    <property type="evidence" value="ECO:0007669"/>
    <property type="project" value="InterPro"/>
</dbReference>
<dbReference type="EMBL" id="ML994346">
    <property type="protein sequence ID" value="KAF2196663.1"/>
    <property type="molecule type" value="Genomic_DNA"/>
</dbReference>
<evidence type="ECO:0000256" key="3">
    <source>
        <dbReference type="ARBA" id="ARBA00023125"/>
    </source>
</evidence>
<feature type="domain" description="Zn(2)-C6 fungal-type" evidence="7">
    <location>
        <begin position="22"/>
        <end position="51"/>
    </location>
</feature>
<evidence type="ECO:0000256" key="5">
    <source>
        <dbReference type="ARBA" id="ARBA00023242"/>
    </source>
</evidence>